<dbReference type="AlphaFoldDB" id="A0A6J5V583"/>
<evidence type="ECO:0000313" key="1">
    <source>
        <dbReference type="EMBL" id="CAB4282844.1"/>
    </source>
</evidence>
<evidence type="ECO:0000313" key="2">
    <source>
        <dbReference type="Proteomes" id="UP000507222"/>
    </source>
</evidence>
<dbReference type="EMBL" id="CAEKDK010000006">
    <property type="protein sequence ID" value="CAB4282844.1"/>
    <property type="molecule type" value="Genomic_DNA"/>
</dbReference>
<organism evidence="1 2">
    <name type="scientific">Prunus armeniaca</name>
    <name type="common">Apricot</name>
    <name type="synonym">Armeniaca vulgaris</name>
    <dbReference type="NCBI Taxonomy" id="36596"/>
    <lineage>
        <taxon>Eukaryota</taxon>
        <taxon>Viridiplantae</taxon>
        <taxon>Streptophyta</taxon>
        <taxon>Embryophyta</taxon>
        <taxon>Tracheophyta</taxon>
        <taxon>Spermatophyta</taxon>
        <taxon>Magnoliopsida</taxon>
        <taxon>eudicotyledons</taxon>
        <taxon>Gunneridae</taxon>
        <taxon>Pentapetalae</taxon>
        <taxon>rosids</taxon>
        <taxon>fabids</taxon>
        <taxon>Rosales</taxon>
        <taxon>Rosaceae</taxon>
        <taxon>Amygdaloideae</taxon>
        <taxon>Amygdaleae</taxon>
        <taxon>Prunus</taxon>
    </lineage>
</organism>
<proteinExistence type="predicted"/>
<protein>
    <submittedName>
        <fullName evidence="1">Uncharacterized protein</fullName>
    </submittedName>
</protein>
<reference evidence="1 2" key="1">
    <citation type="submission" date="2020-05" db="EMBL/GenBank/DDBJ databases">
        <authorList>
            <person name="Campoy J."/>
            <person name="Schneeberger K."/>
            <person name="Spophaly S."/>
        </authorList>
    </citation>
    <scope>NUCLEOTIDE SEQUENCE [LARGE SCALE GENOMIC DNA]</scope>
    <source>
        <strain evidence="1">PruArmRojPasFocal</strain>
    </source>
</reference>
<name>A0A6J5V583_PRUAR</name>
<sequence>MLQMISFLITDIHDDTTTTSTEAALSTLHARHWMVNRSQTGSLKFSSRYALHLRVDPKDVEPSCFSKAIKHAEWRTVMATYFSAL</sequence>
<gene>
    <name evidence="1" type="ORF">CURHAP_LOCUS36498</name>
</gene>
<accession>A0A6J5V583</accession>
<dbReference type="Proteomes" id="UP000507222">
    <property type="component" value="Unassembled WGS sequence"/>
</dbReference>